<feature type="region of interest" description="Disordered" evidence="1">
    <location>
        <begin position="12"/>
        <end position="31"/>
    </location>
</feature>
<keyword evidence="3" id="KW-1185">Reference proteome</keyword>
<proteinExistence type="predicted"/>
<dbReference type="OrthoDB" id="10430206at2759"/>
<accession>A0A9D3ZIW6</accession>
<evidence type="ECO:0000256" key="1">
    <source>
        <dbReference type="SAM" id="MobiDB-lite"/>
    </source>
</evidence>
<reference evidence="2 3" key="1">
    <citation type="journal article" date="2021" name="Plant Biotechnol. J.">
        <title>Multi-omics assisted identification of the key and species-specific regulatory components of drought-tolerant mechanisms in Gossypium stocksii.</title>
        <authorList>
            <person name="Yu D."/>
            <person name="Ke L."/>
            <person name="Zhang D."/>
            <person name="Wu Y."/>
            <person name="Sun Y."/>
            <person name="Mei J."/>
            <person name="Sun J."/>
            <person name="Sun Y."/>
        </authorList>
    </citation>
    <scope>NUCLEOTIDE SEQUENCE [LARGE SCALE GENOMIC DNA]</scope>
    <source>
        <strain evidence="3">cv. E1</strain>
        <tissue evidence="2">Leaf</tissue>
    </source>
</reference>
<comment type="caution">
    <text evidence="2">The sequence shown here is derived from an EMBL/GenBank/DDBJ whole genome shotgun (WGS) entry which is preliminary data.</text>
</comment>
<protein>
    <submittedName>
        <fullName evidence="2">Uncharacterized protein</fullName>
    </submittedName>
</protein>
<gene>
    <name evidence="2" type="ORF">J1N35_040846</name>
</gene>
<evidence type="ECO:0000313" key="2">
    <source>
        <dbReference type="EMBL" id="KAH1039103.1"/>
    </source>
</evidence>
<dbReference type="AlphaFoldDB" id="A0A9D3ZIW6"/>
<evidence type="ECO:0000313" key="3">
    <source>
        <dbReference type="Proteomes" id="UP000828251"/>
    </source>
</evidence>
<dbReference type="EMBL" id="JAIQCV010000012">
    <property type="protein sequence ID" value="KAH1039103.1"/>
    <property type="molecule type" value="Genomic_DNA"/>
</dbReference>
<name>A0A9D3ZIW6_9ROSI</name>
<sequence>MKMMYEISKLLPPRKEDMSDAHNSGHENPCITDDHEYGGIHTELVTEDHGNELNIVELLSDPIYIAARLTIKVEVEDEETTNVELKLILNESVE</sequence>
<dbReference type="Proteomes" id="UP000828251">
    <property type="component" value="Unassembled WGS sequence"/>
</dbReference>
<organism evidence="2 3">
    <name type="scientific">Gossypium stocksii</name>
    <dbReference type="NCBI Taxonomy" id="47602"/>
    <lineage>
        <taxon>Eukaryota</taxon>
        <taxon>Viridiplantae</taxon>
        <taxon>Streptophyta</taxon>
        <taxon>Embryophyta</taxon>
        <taxon>Tracheophyta</taxon>
        <taxon>Spermatophyta</taxon>
        <taxon>Magnoliopsida</taxon>
        <taxon>eudicotyledons</taxon>
        <taxon>Gunneridae</taxon>
        <taxon>Pentapetalae</taxon>
        <taxon>rosids</taxon>
        <taxon>malvids</taxon>
        <taxon>Malvales</taxon>
        <taxon>Malvaceae</taxon>
        <taxon>Malvoideae</taxon>
        <taxon>Gossypium</taxon>
    </lineage>
</organism>
<feature type="compositionally biased region" description="Basic and acidic residues" evidence="1">
    <location>
        <begin position="13"/>
        <end position="25"/>
    </location>
</feature>